<dbReference type="PANTHER" id="PTHR33392">
    <property type="entry name" value="POLYISOPRENYL-TEICHOIC ACID--PEPTIDOGLYCAN TEICHOIC ACID TRANSFERASE TAGU"/>
    <property type="match status" value="1"/>
</dbReference>
<feature type="region of interest" description="Disordered" evidence="1">
    <location>
        <begin position="1"/>
        <end position="41"/>
    </location>
</feature>
<feature type="compositionally biased region" description="Low complexity" evidence="1">
    <location>
        <begin position="1"/>
        <end position="34"/>
    </location>
</feature>
<evidence type="ECO:0000256" key="1">
    <source>
        <dbReference type="SAM" id="MobiDB-lite"/>
    </source>
</evidence>
<organism evidence="4">
    <name type="scientific">freshwater metagenome</name>
    <dbReference type="NCBI Taxonomy" id="449393"/>
    <lineage>
        <taxon>unclassified sequences</taxon>
        <taxon>metagenomes</taxon>
        <taxon>ecological metagenomes</taxon>
    </lineage>
</organism>
<evidence type="ECO:0000256" key="2">
    <source>
        <dbReference type="SAM" id="Phobius"/>
    </source>
</evidence>
<feature type="compositionally biased region" description="Low complexity" evidence="1">
    <location>
        <begin position="453"/>
        <end position="477"/>
    </location>
</feature>
<keyword evidence="2" id="KW-0472">Membrane</keyword>
<keyword evidence="2" id="KW-1133">Transmembrane helix</keyword>
<keyword evidence="2" id="KW-0812">Transmembrane</keyword>
<feature type="domain" description="Cell envelope-related transcriptional attenuator" evidence="3">
    <location>
        <begin position="200"/>
        <end position="355"/>
    </location>
</feature>
<feature type="transmembrane region" description="Helical" evidence="2">
    <location>
        <begin position="77"/>
        <end position="101"/>
    </location>
</feature>
<feature type="region of interest" description="Disordered" evidence="1">
    <location>
        <begin position="453"/>
        <end position="504"/>
    </location>
</feature>
<dbReference type="Gene3D" id="3.40.630.190">
    <property type="entry name" value="LCP protein"/>
    <property type="match status" value="1"/>
</dbReference>
<name>A0A6J6BZJ2_9ZZZZ</name>
<dbReference type="Pfam" id="PF03816">
    <property type="entry name" value="LytR_cpsA_psr"/>
    <property type="match status" value="1"/>
</dbReference>
<protein>
    <submittedName>
        <fullName evidence="4">Unannotated protein</fullName>
    </submittedName>
</protein>
<dbReference type="InterPro" id="IPR050922">
    <property type="entry name" value="LytR/CpsA/Psr_CW_biosynth"/>
</dbReference>
<proteinExistence type="predicted"/>
<gene>
    <name evidence="4" type="ORF">UFOPK1493_00536</name>
</gene>
<dbReference type="PANTHER" id="PTHR33392:SF6">
    <property type="entry name" value="POLYISOPRENYL-TEICHOIC ACID--PEPTIDOGLYCAN TEICHOIC ACID TRANSFERASE TAGU"/>
    <property type="match status" value="1"/>
</dbReference>
<accession>A0A6J6BZJ2</accession>
<sequence length="504" mass="53224">MSSSEPPSDASASDASASGPSASGSASGSMPDGSLAIGPTDATVPAEIPVEPVVTAAAAKAAKAAHRRGRTWPQRMLLALNILVILACFAGAGALVVSRYYGNTLNRVDLGSAPPTTVVTGITISPRPDDGDGSDDTDGVDVTVDATEVTTDGAAPDETFPDADPEAKNFLITGADNNACLDPNSPYAAAFGNREGMGERSDTIMIMRVDPSTKRAAILSFPRDLWVQVSGRNSKNRINSAYVKDDPTRLIDTIWRNFGIWPDHFIQIDFCAFKTIVDGLGGVAVPFEYPARDRNTGLNVPEAGCFTFDGDHALAYVRSRKYQYYKDGQWRTDPVSDLGRVARQQDFLRRVLSSALDRGVTDPNVATSLIEAAQENVVVDQNLTITRMLEFVGVLRNFEPGGIASYQIQARGANVSGNSVLIPEIQGDNMQAILAIFRGEAPLAGAPAQVFDTTTTATPAGDPSDTTDATDGSTDTTVSQGPVETVPGPEENVQGIVPPRGVEC</sequence>
<reference evidence="4" key="1">
    <citation type="submission" date="2020-05" db="EMBL/GenBank/DDBJ databases">
        <authorList>
            <person name="Chiriac C."/>
            <person name="Salcher M."/>
            <person name="Ghai R."/>
            <person name="Kavagutti S V."/>
        </authorList>
    </citation>
    <scope>NUCLEOTIDE SEQUENCE</scope>
</reference>
<dbReference type="InterPro" id="IPR004474">
    <property type="entry name" value="LytR_CpsA_psr"/>
</dbReference>
<dbReference type="EMBL" id="CAEZSR010000011">
    <property type="protein sequence ID" value="CAB4544294.1"/>
    <property type="molecule type" value="Genomic_DNA"/>
</dbReference>
<dbReference type="AlphaFoldDB" id="A0A6J6BZJ2"/>
<evidence type="ECO:0000313" key="4">
    <source>
        <dbReference type="EMBL" id="CAB4544294.1"/>
    </source>
</evidence>
<evidence type="ECO:0000259" key="3">
    <source>
        <dbReference type="Pfam" id="PF03816"/>
    </source>
</evidence>
<dbReference type="NCBIfam" id="TIGR00350">
    <property type="entry name" value="lytR_cpsA_psr"/>
    <property type="match status" value="1"/>
</dbReference>